<protein>
    <submittedName>
        <fullName evidence="9">FtsX-like permease family protein</fullName>
    </submittedName>
</protein>
<dbReference type="InterPro" id="IPR047699">
    <property type="entry name" value="Permease_put_prefix"/>
</dbReference>
<feature type="domain" description="MacB-like periplasmic core" evidence="8">
    <location>
        <begin position="508"/>
        <end position="717"/>
    </location>
</feature>
<dbReference type="InterPro" id="IPR050250">
    <property type="entry name" value="Macrolide_Exporter_MacB"/>
</dbReference>
<feature type="transmembrane region" description="Helical" evidence="6">
    <location>
        <begin position="751"/>
        <end position="775"/>
    </location>
</feature>
<evidence type="ECO:0000256" key="3">
    <source>
        <dbReference type="ARBA" id="ARBA00022692"/>
    </source>
</evidence>
<evidence type="ECO:0000256" key="1">
    <source>
        <dbReference type="ARBA" id="ARBA00004651"/>
    </source>
</evidence>
<keyword evidence="5 6" id="KW-0472">Membrane</keyword>
<name>A0A3P1CED1_9BACT</name>
<evidence type="ECO:0000259" key="8">
    <source>
        <dbReference type="Pfam" id="PF12704"/>
    </source>
</evidence>
<dbReference type="EMBL" id="RQJP01000005">
    <property type="protein sequence ID" value="RRB11456.1"/>
    <property type="molecule type" value="Genomic_DNA"/>
</dbReference>
<evidence type="ECO:0000259" key="7">
    <source>
        <dbReference type="Pfam" id="PF02687"/>
    </source>
</evidence>
<dbReference type="Proteomes" id="UP000274271">
    <property type="component" value="Unassembled WGS sequence"/>
</dbReference>
<dbReference type="OrthoDB" id="5933722at2"/>
<feature type="transmembrane region" description="Helical" evidence="6">
    <location>
        <begin position="499"/>
        <end position="523"/>
    </location>
</feature>
<accession>A0A3P1CED1</accession>
<evidence type="ECO:0000313" key="9">
    <source>
        <dbReference type="EMBL" id="RRB11456.1"/>
    </source>
</evidence>
<dbReference type="PANTHER" id="PTHR30572">
    <property type="entry name" value="MEMBRANE COMPONENT OF TRANSPORTER-RELATED"/>
    <property type="match status" value="1"/>
</dbReference>
<gene>
    <name evidence="9" type="ORF">EHT87_23555</name>
</gene>
<feature type="transmembrane region" description="Helical" evidence="6">
    <location>
        <begin position="453"/>
        <end position="478"/>
    </location>
</feature>
<organism evidence="9 10">
    <name type="scientific">Larkinella knui</name>
    <dbReference type="NCBI Taxonomy" id="2025310"/>
    <lineage>
        <taxon>Bacteria</taxon>
        <taxon>Pseudomonadati</taxon>
        <taxon>Bacteroidota</taxon>
        <taxon>Cytophagia</taxon>
        <taxon>Cytophagales</taxon>
        <taxon>Spirosomataceae</taxon>
        <taxon>Larkinella</taxon>
    </lineage>
</organism>
<feature type="domain" description="ABC3 transporter permease C-terminal" evidence="7">
    <location>
        <begin position="754"/>
        <end position="867"/>
    </location>
</feature>
<feature type="domain" description="ABC3 transporter permease C-terminal" evidence="7">
    <location>
        <begin position="367"/>
        <end position="483"/>
    </location>
</feature>
<sequence length="874" mass="98407">MKPPRWASTLLDWWGDPNTVEEVQGDLLELYAYWVKTGGERKARWRYGLSVVKLLRPFAKRKEAYSNPFFLHPAMVRNYLKIAFRNLVKHKGYSGINMGGLAVGMAVAMLNGLWIYDELSFNTYHQNYDSIAQVTERGIRKEGTRYSGTSLPYPLATELKANYQSYFKHILISQQPDDYILAAGDTKLTKKGQFIEAGAPEMLSLKMLRGTWAGLNDPHSILLSASAAEALFGKADPLDKLVRINTKMDAKVTGVYEDLPHNTGFHDIKFLAPFDLWTSVNPWVKEQQWDNWFLFIYAQIQPNTDFDRVSALIKDIELNKLKGLEGQQEQIARQPQIHLLPMRDWHLHGHYNMDDTGPVQFVWLIGLIGVFVLLLACINFMNLSTARSEKRAKEVGIRKAVGSLRGQLIGQFFSESFLVVLLAFVWALVLVTLSLSWFNDVAAKQLSVPWTNLYFWLASVGFTLLTGFVAGSYPALYLSSFQPVKVLKGVIRVGRFATIPRQVLVVLQFTVSVTLIIGTSMVYRQIQYAKNRPVGYSRDGLLMIQKKTAEFSGKYELFRTELKNTGVVSEVAESRSSVTNITMWNGGFSRKGNEIPCPNGCGTLSVTPEYGKTVGWEFRAGRDFERGRTTDSSGLVINESFAKMIGLKNPVGETLVWATNWRKAETYTVLGVVKDMVAMSPYEKTVPTVFLMENYHDWINIRIHPNVSTAVALPKIEAVFRKLVPNAPFDYKFADQEYALKFAAEERIGKLAGFFAGLAIFISCLGLFGLASFTAEQRTKEIGVRKVLGASVFNLWRLLSKDFVKLVVIAFGIATPIAWYSLATWLQNFQYRTEISWWIFAVSGAGALAITLLTVSFQSIKAALMNPVKSLRSE</sequence>
<keyword evidence="10" id="KW-1185">Reference proteome</keyword>
<feature type="transmembrane region" description="Helical" evidence="6">
    <location>
        <begin position="803"/>
        <end position="823"/>
    </location>
</feature>
<dbReference type="PANTHER" id="PTHR30572:SF18">
    <property type="entry name" value="ABC-TYPE MACROLIDE FAMILY EXPORT SYSTEM PERMEASE COMPONENT 2"/>
    <property type="match status" value="1"/>
</dbReference>
<dbReference type="Pfam" id="PF02687">
    <property type="entry name" value="FtsX"/>
    <property type="match status" value="2"/>
</dbReference>
<keyword evidence="4 6" id="KW-1133">Transmembrane helix</keyword>
<dbReference type="InterPro" id="IPR025857">
    <property type="entry name" value="MacB_PCD"/>
</dbReference>
<feature type="transmembrane region" description="Helical" evidence="6">
    <location>
        <begin position="835"/>
        <end position="855"/>
    </location>
</feature>
<reference evidence="9 10" key="1">
    <citation type="submission" date="2018-11" db="EMBL/GenBank/DDBJ databases">
        <authorList>
            <person name="Zhou Z."/>
            <person name="Wang G."/>
        </authorList>
    </citation>
    <scope>NUCLEOTIDE SEQUENCE [LARGE SCALE GENOMIC DNA]</scope>
    <source>
        <strain evidence="9 10">KCTC42998</strain>
    </source>
</reference>
<evidence type="ECO:0000256" key="4">
    <source>
        <dbReference type="ARBA" id="ARBA00022989"/>
    </source>
</evidence>
<dbReference type="RefSeq" id="WP_124909125.1">
    <property type="nucleotide sequence ID" value="NZ_RQJP01000005.1"/>
</dbReference>
<keyword evidence="2" id="KW-1003">Cell membrane</keyword>
<dbReference type="Pfam" id="PF12704">
    <property type="entry name" value="MacB_PCD"/>
    <property type="match status" value="2"/>
</dbReference>
<evidence type="ECO:0000256" key="5">
    <source>
        <dbReference type="ARBA" id="ARBA00023136"/>
    </source>
</evidence>
<dbReference type="GO" id="GO:0005886">
    <property type="term" value="C:plasma membrane"/>
    <property type="evidence" value="ECO:0007669"/>
    <property type="project" value="UniProtKB-SubCell"/>
</dbReference>
<evidence type="ECO:0000256" key="6">
    <source>
        <dbReference type="SAM" id="Phobius"/>
    </source>
</evidence>
<comment type="subcellular location">
    <subcellularLocation>
        <location evidence="1">Cell membrane</location>
        <topology evidence="1">Multi-pass membrane protein</topology>
    </subcellularLocation>
</comment>
<proteinExistence type="predicted"/>
<dbReference type="GO" id="GO:0022857">
    <property type="term" value="F:transmembrane transporter activity"/>
    <property type="evidence" value="ECO:0007669"/>
    <property type="project" value="TreeGrafter"/>
</dbReference>
<dbReference type="NCBIfam" id="NF038404">
    <property type="entry name" value="perm_prefix_2"/>
    <property type="match status" value="1"/>
</dbReference>
<dbReference type="InterPro" id="IPR003838">
    <property type="entry name" value="ABC3_permease_C"/>
</dbReference>
<dbReference type="AlphaFoldDB" id="A0A3P1CED1"/>
<keyword evidence="3 6" id="KW-0812">Transmembrane</keyword>
<feature type="transmembrane region" description="Helical" evidence="6">
    <location>
        <begin position="361"/>
        <end position="383"/>
    </location>
</feature>
<feature type="transmembrane region" description="Helical" evidence="6">
    <location>
        <begin position="95"/>
        <end position="116"/>
    </location>
</feature>
<evidence type="ECO:0000313" key="10">
    <source>
        <dbReference type="Proteomes" id="UP000274271"/>
    </source>
</evidence>
<feature type="domain" description="MacB-like periplasmic core" evidence="8">
    <location>
        <begin position="94"/>
        <end position="315"/>
    </location>
</feature>
<feature type="transmembrane region" description="Helical" evidence="6">
    <location>
        <begin position="417"/>
        <end position="438"/>
    </location>
</feature>
<comment type="caution">
    <text evidence="9">The sequence shown here is derived from an EMBL/GenBank/DDBJ whole genome shotgun (WGS) entry which is preliminary data.</text>
</comment>
<evidence type="ECO:0000256" key="2">
    <source>
        <dbReference type="ARBA" id="ARBA00022475"/>
    </source>
</evidence>